<dbReference type="Proteomes" id="UP001642483">
    <property type="component" value="Unassembled WGS sequence"/>
</dbReference>
<comment type="caution">
    <text evidence="2">The sequence shown here is derived from an EMBL/GenBank/DDBJ whole genome shotgun (WGS) entry which is preliminary data.</text>
</comment>
<protein>
    <submittedName>
        <fullName evidence="2">Uncharacterized protein</fullName>
    </submittedName>
</protein>
<accession>A0ABP0FW40</accession>
<feature type="region of interest" description="Disordered" evidence="1">
    <location>
        <begin position="32"/>
        <end position="51"/>
    </location>
</feature>
<evidence type="ECO:0000313" key="3">
    <source>
        <dbReference type="Proteomes" id="UP001642483"/>
    </source>
</evidence>
<sequence length="51" mass="5321">MSDIGLSNQCLSIQKARSLSQQSGAAEACWAHNPEVDGSKPSSATYSPVIV</sequence>
<name>A0ABP0FW40_CLALP</name>
<keyword evidence="3" id="KW-1185">Reference proteome</keyword>
<dbReference type="EMBL" id="CAWYQH010000096">
    <property type="protein sequence ID" value="CAK8682878.1"/>
    <property type="molecule type" value="Genomic_DNA"/>
</dbReference>
<reference evidence="2 3" key="1">
    <citation type="submission" date="2024-02" db="EMBL/GenBank/DDBJ databases">
        <authorList>
            <person name="Daric V."/>
            <person name="Darras S."/>
        </authorList>
    </citation>
    <scope>NUCLEOTIDE SEQUENCE [LARGE SCALE GENOMIC DNA]</scope>
</reference>
<evidence type="ECO:0000313" key="2">
    <source>
        <dbReference type="EMBL" id="CAK8682878.1"/>
    </source>
</evidence>
<gene>
    <name evidence="2" type="ORF">CVLEPA_LOCUS13939</name>
</gene>
<proteinExistence type="predicted"/>
<evidence type="ECO:0000256" key="1">
    <source>
        <dbReference type="SAM" id="MobiDB-lite"/>
    </source>
</evidence>
<organism evidence="2 3">
    <name type="scientific">Clavelina lepadiformis</name>
    <name type="common">Light-bulb sea squirt</name>
    <name type="synonym">Ascidia lepadiformis</name>
    <dbReference type="NCBI Taxonomy" id="159417"/>
    <lineage>
        <taxon>Eukaryota</taxon>
        <taxon>Metazoa</taxon>
        <taxon>Chordata</taxon>
        <taxon>Tunicata</taxon>
        <taxon>Ascidiacea</taxon>
        <taxon>Aplousobranchia</taxon>
        <taxon>Clavelinidae</taxon>
        <taxon>Clavelina</taxon>
    </lineage>
</organism>
<feature type="compositionally biased region" description="Polar residues" evidence="1">
    <location>
        <begin position="40"/>
        <end position="51"/>
    </location>
</feature>